<organism evidence="1 2">
    <name type="scientific">Celerinatantimonas yamalensis</name>
    <dbReference type="NCBI Taxonomy" id="559956"/>
    <lineage>
        <taxon>Bacteria</taxon>
        <taxon>Pseudomonadati</taxon>
        <taxon>Pseudomonadota</taxon>
        <taxon>Gammaproteobacteria</taxon>
        <taxon>Celerinatantimonadaceae</taxon>
        <taxon>Celerinatantimonas</taxon>
    </lineage>
</organism>
<accession>A0ABW9G2Q9</accession>
<gene>
    <name evidence="1" type="ORF">ABUE30_01040</name>
</gene>
<keyword evidence="2" id="KW-1185">Reference proteome</keyword>
<dbReference type="Proteomes" id="UP001629953">
    <property type="component" value="Unassembled WGS sequence"/>
</dbReference>
<dbReference type="RefSeq" id="WP_408621831.1">
    <property type="nucleotide sequence ID" value="NZ_JBEQCT010000001.1"/>
</dbReference>
<dbReference type="EMBL" id="JBEQCT010000001">
    <property type="protein sequence ID" value="MFM2483669.1"/>
    <property type="molecule type" value="Genomic_DNA"/>
</dbReference>
<proteinExistence type="predicted"/>
<reference evidence="1 2" key="1">
    <citation type="journal article" date="2013" name="Int. J. Syst. Evol. Microbiol.">
        <title>Celerinatantimonas yamalensis sp. nov., a cold-adapted diazotrophic bacterium from a cold permafrost brine.</title>
        <authorList>
            <person name="Shcherbakova V."/>
            <person name="Chuvilskaya N."/>
            <person name="Rivkina E."/>
            <person name="Demidov N."/>
            <person name="Uchaeva V."/>
            <person name="Suetin S."/>
            <person name="Suzina N."/>
            <person name="Gilichinsky D."/>
        </authorList>
    </citation>
    <scope>NUCLEOTIDE SEQUENCE [LARGE SCALE GENOMIC DNA]</scope>
    <source>
        <strain evidence="1 2">C7</strain>
    </source>
</reference>
<evidence type="ECO:0000313" key="1">
    <source>
        <dbReference type="EMBL" id="MFM2483669.1"/>
    </source>
</evidence>
<protein>
    <submittedName>
        <fullName evidence="1">Uncharacterized protein</fullName>
    </submittedName>
</protein>
<comment type="caution">
    <text evidence="1">The sequence shown here is derived from an EMBL/GenBank/DDBJ whole genome shotgun (WGS) entry which is preliminary data.</text>
</comment>
<sequence length="268" mass="30487">MAKRNRSTLKNYFRQGAMPSADHFADLIDSCVNQIEEGFAKPPDSGLQLTALDRAHLLSFYQQSSPDTPLWHIGFAKQQDNLQITAEQHRNKAANLTLTGDGYMGIQTDHPQCALDVNGLIAAHGRMGHQMLDAEIPADGQWHDLTPELEGCQMFEIAAGVGIRHSGRYALLHAIAINTCAPNRWWNRLWQRKNPIQVTQGYFRSSSDKLRLRWKQTIKEGAIRPYVLQIRSNTSYGDQRVIRYHLTQLWQDAYMQSCETHVSSELDD</sequence>
<evidence type="ECO:0000313" key="2">
    <source>
        <dbReference type="Proteomes" id="UP001629953"/>
    </source>
</evidence>
<name>A0ABW9G2Q9_9GAMM</name>